<comment type="caution">
    <text evidence="6">The sequence shown here is derived from an EMBL/GenBank/DDBJ whole genome shotgun (WGS) entry which is preliminary data.</text>
</comment>
<comment type="similarity">
    <text evidence="2">Belongs to the class-II pyridoxal-phosphate-dependent aminotransferase family. BioF subfamily.</text>
</comment>
<dbReference type="GO" id="GO:0016740">
    <property type="term" value="F:transferase activity"/>
    <property type="evidence" value="ECO:0007669"/>
    <property type="project" value="UniProtKB-KW"/>
</dbReference>
<dbReference type="InterPro" id="IPR015424">
    <property type="entry name" value="PyrdxlP-dep_Trfase"/>
</dbReference>
<evidence type="ECO:0000256" key="2">
    <source>
        <dbReference type="ARBA" id="ARBA00010008"/>
    </source>
</evidence>
<accession>A0A0F9VPB6</accession>
<comment type="cofactor">
    <cofactor evidence="1">
        <name>pyridoxal 5'-phosphate</name>
        <dbReference type="ChEBI" id="CHEBI:597326"/>
    </cofactor>
</comment>
<organism evidence="6">
    <name type="scientific">marine sediment metagenome</name>
    <dbReference type="NCBI Taxonomy" id="412755"/>
    <lineage>
        <taxon>unclassified sequences</taxon>
        <taxon>metagenomes</taxon>
        <taxon>ecological metagenomes</taxon>
    </lineage>
</organism>
<dbReference type="GO" id="GO:0030170">
    <property type="term" value="F:pyridoxal phosphate binding"/>
    <property type="evidence" value="ECO:0007669"/>
    <property type="project" value="InterPro"/>
</dbReference>
<dbReference type="Pfam" id="PF00155">
    <property type="entry name" value="Aminotran_1_2"/>
    <property type="match status" value="1"/>
</dbReference>
<dbReference type="PROSITE" id="PS00599">
    <property type="entry name" value="AA_TRANSFER_CLASS_2"/>
    <property type="match status" value="1"/>
</dbReference>
<evidence type="ECO:0000256" key="3">
    <source>
        <dbReference type="ARBA" id="ARBA00022679"/>
    </source>
</evidence>
<evidence type="ECO:0000259" key="5">
    <source>
        <dbReference type="Pfam" id="PF00155"/>
    </source>
</evidence>
<dbReference type="PANTHER" id="PTHR13693">
    <property type="entry name" value="CLASS II AMINOTRANSFERASE/8-AMINO-7-OXONONANOATE SYNTHASE"/>
    <property type="match status" value="1"/>
</dbReference>
<keyword evidence="4" id="KW-0663">Pyridoxal phosphate</keyword>
<dbReference type="InterPro" id="IPR004839">
    <property type="entry name" value="Aminotransferase_I/II_large"/>
</dbReference>
<dbReference type="InterPro" id="IPR015422">
    <property type="entry name" value="PyrdxlP-dep_Trfase_small"/>
</dbReference>
<dbReference type="InterPro" id="IPR015421">
    <property type="entry name" value="PyrdxlP-dep_Trfase_major"/>
</dbReference>
<dbReference type="GO" id="GO:0009102">
    <property type="term" value="P:biotin biosynthetic process"/>
    <property type="evidence" value="ECO:0007669"/>
    <property type="project" value="TreeGrafter"/>
</dbReference>
<evidence type="ECO:0000256" key="4">
    <source>
        <dbReference type="ARBA" id="ARBA00022898"/>
    </source>
</evidence>
<dbReference type="SUPFAM" id="SSF53383">
    <property type="entry name" value="PLP-dependent transferases"/>
    <property type="match status" value="1"/>
</dbReference>
<evidence type="ECO:0000313" key="6">
    <source>
        <dbReference type="EMBL" id="KKO05880.1"/>
    </source>
</evidence>
<dbReference type="AlphaFoldDB" id="A0A0F9VPB6"/>
<dbReference type="EMBL" id="LAZR01000017">
    <property type="protein sequence ID" value="KKO05880.1"/>
    <property type="molecule type" value="Genomic_DNA"/>
</dbReference>
<gene>
    <name evidence="6" type="ORF">LCGC14_0068920</name>
</gene>
<dbReference type="PANTHER" id="PTHR13693:SF77">
    <property type="entry name" value="8-AMINO-7-OXONONANOATE SYNTHASE"/>
    <property type="match status" value="1"/>
</dbReference>
<dbReference type="InterPro" id="IPR001917">
    <property type="entry name" value="Aminotrans_II_pyridoxalP_BS"/>
</dbReference>
<dbReference type="Gene3D" id="3.90.1150.10">
    <property type="entry name" value="Aspartate Aminotransferase, domain 1"/>
    <property type="match status" value="1"/>
</dbReference>
<proteinExistence type="inferred from homology"/>
<evidence type="ECO:0000256" key="1">
    <source>
        <dbReference type="ARBA" id="ARBA00001933"/>
    </source>
</evidence>
<sequence length="385" mass="42663">MNQLPKKLLNVLENRKKEETFRSLNSLDGLIDFLSNDYLGFATNETLFSKTFQLLLTESIASNGSGGSRLLSGNHKLYQKLEPLLATFYKSNAALVFNSGYDANMGLFSAVPQRGDLIFYDEFVHASIREGIRMSNAKAYSFLHNNLSSLEEKINLNAARNENEDFAVYIVTESVFSMDGDTPDLKVLAKFSKSNSYNLIVDEAHAVGVLGKNGEGLITELGLENDVFARTVTFGKAFGCHGAAILGSEDLKDYLVNFAKPFIYTTGLTPHTLATIITAHEYINELGKESKAVLKEHIEFFKNQLKIHKIDEVFIPSDTAIQGCIISGSKKVKQVSKKLIDKGFNIKAILSPTVPEGQERLRICLHSFNSKEEIGLLVKLLASFI</sequence>
<keyword evidence="3" id="KW-0808">Transferase</keyword>
<dbReference type="InterPro" id="IPR050087">
    <property type="entry name" value="AON_synthase_class-II"/>
</dbReference>
<dbReference type="Gene3D" id="3.40.640.10">
    <property type="entry name" value="Type I PLP-dependent aspartate aminotransferase-like (Major domain)"/>
    <property type="match status" value="1"/>
</dbReference>
<reference evidence="6" key="1">
    <citation type="journal article" date="2015" name="Nature">
        <title>Complex archaea that bridge the gap between prokaryotes and eukaryotes.</title>
        <authorList>
            <person name="Spang A."/>
            <person name="Saw J.H."/>
            <person name="Jorgensen S.L."/>
            <person name="Zaremba-Niedzwiedzka K."/>
            <person name="Martijn J."/>
            <person name="Lind A.E."/>
            <person name="van Eijk R."/>
            <person name="Schleper C."/>
            <person name="Guy L."/>
            <person name="Ettema T.J."/>
        </authorList>
    </citation>
    <scope>NUCLEOTIDE SEQUENCE</scope>
</reference>
<feature type="domain" description="Aminotransferase class I/classII large" evidence="5">
    <location>
        <begin position="32"/>
        <end position="371"/>
    </location>
</feature>
<protein>
    <recommendedName>
        <fullName evidence="5">Aminotransferase class I/classII large domain-containing protein</fullName>
    </recommendedName>
</protein>
<name>A0A0F9VPB6_9ZZZZ</name>